<dbReference type="STRING" id="445971.ANASTE_01385"/>
<proteinExistence type="predicted"/>
<evidence type="ECO:0000313" key="1">
    <source>
        <dbReference type="EMBL" id="EDS71683.1"/>
    </source>
</evidence>
<reference evidence="1" key="1">
    <citation type="submission" date="2008-01" db="EMBL/GenBank/DDBJ databases">
        <authorList>
            <person name="Fulton L."/>
            <person name="Clifton S."/>
            <person name="Fulton B."/>
            <person name="Xu J."/>
            <person name="Minx P."/>
            <person name="Pepin K.H."/>
            <person name="Johnson M."/>
            <person name="Thiruvilangam P."/>
            <person name="Bhonagiri V."/>
            <person name="Nash W.E."/>
            <person name="Mardis E.R."/>
            <person name="Wilson R.K."/>
        </authorList>
    </citation>
    <scope>NUCLEOTIDE SEQUENCE [LARGE SCALE GENOMIC DNA]</scope>
    <source>
        <strain evidence="1">DSM 17244</strain>
    </source>
</reference>
<name>B1CBN6_9FIRM</name>
<sequence length="71" mass="8523">MVNMVSTLRSTNIFPKAKILDKTLPFKRHGGFLRSRILYKNLPDFYINDYYPDPHIFHYIVLKSIFNYQIV</sequence>
<gene>
    <name evidence="1" type="ORF">ANASTE_01385</name>
</gene>
<dbReference type="HOGENOM" id="CLU_2731153_0_0_9"/>
<evidence type="ECO:0000313" key="2">
    <source>
        <dbReference type="Proteomes" id="UP000005178"/>
    </source>
</evidence>
<organism evidence="1 2">
    <name type="scientific">Anaerofustis stercorihominis DSM 17244</name>
    <dbReference type="NCBI Taxonomy" id="445971"/>
    <lineage>
        <taxon>Bacteria</taxon>
        <taxon>Bacillati</taxon>
        <taxon>Bacillota</taxon>
        <taxon>Clostridia</taxon>
        <taxon>Eubacteriales</taxon>
        <taxon>Eubacteriaceae</taxon>
        <taxon>Anaerofustis</taxon>
    </lineage>
</organism>
<reference evidence="1" key="2">
    <citation type="submission" date="2013-08" db="EMBL/GenBank/DDBJ databases">
        <title>Draft genome sequence of Anaerofustis stercorihominis (DSM 17244).</title>
        <authorList>
            <person name="Sudarsanam P."/>
            <person name="Ley R."/>
            <person name="Guruge J."/>
            <person name="Turnbaugh P.J."/>
            <person name="Mahowald M."/>
            <person name="Liep D."/>
            <person name="Gordon J."/>
        </authorList>
    </citation>
    <scope>NUCLEOTIDE SEQUENCE</scope>
    <source>
        <strain evidence="1">DSM 17244</strain>
    </source>
</reference>
<keyword evidence="2" id="KW-1185">Reference proteome</keyword>
<dbReference type="EMBL" id="ABIL02000006">
    <property type="protein sequence ID" value="EDS71683.1"/>
    <property type="molecule type" value="Genomic_DNA"/>
</dbReference>
<protein>
    <submittedName>
        <fullName evidence="1">Uncharacterized protein</fullName>
    </submittedName>
</protein>
<dbReference type="AlphaFoldDB" id="B1CBN6"/>
<comment type="caution">
    <text evidence="1">The sequence shown here is derived from an EMBL/GenBank/DDBJ whole genome shotgun (WGS) entry which is preliminary data.</text>
</comment>
<dbReference type="Proteomes" id="UP000005178">
    <property type="component" value="Unassembled WGS sequence"/>
</dbReference>
<accession>B1CBN6</accession>